<gene>
    <name evidence="3" type="ORF">EHS25_009650</name>
</gene>
<sequence>MPSEKRDPRKAKASSSSASSSASKSASKPKSAAELRQEEWDTFITDSVKSHAGWLAQPILSLSSQLSYSPVHVALALSIPILLLLLVSPASWIPHLSAPFVLLIPVQNTLHSVAVETKKGRSDAKDAQQWALYWASLRSDGPSSELQAAEKKEAAESDKADKEAAKRKEKEEKQEKAAKDAKAKEKEKAKAK</sequence>
<reference evidence="3 4" key="1">
    <citation type="submission" date="2018-11" db="EMBL/GenBank/DDBJ databases">
        <title>Genome sequence of Saitozyma podzolica DSM 27192.</title>
        <authorList>
            <person name="Aliyu H."/>
            <person name="Gorte O."/>
            <person name="Ochsenreither K."/>
        </authorList>
    </citation>
    <scope>NUCLEOTIDE SEQUENCE [LARGE SCALE GENOMIC DNA]</scope>
    <source>
        <strain evidence="3 4">DSM 27192</strain>
    </source>
</reference>
<organism evidence="3 4">
    <name type="scientific">Saitozyma podzolica</name>
    <dbReference type="NCBI Taxonomy" id="1890683"/>
    <lineage>
        <taxon>Eukaryota</taxon>
        <taxon>Fungi</taxon>
        <taxon>Dikarya</taxon>
        <taxon>Basidiomycota</taxon>
        <taxon>Agaricomycotina</taxon>
        <taxon>Tremellomycetes</taxon>
        <taxon>Tremellales</taxon>
        <taxon>Trimorphomycetaceae</taxon>
        <taxon>Saitozyma</taxon>
    </lineage>
</organism>
<evidence type="ECO:0000256" key="1">
    <source>
        <dbReference type="SAM" id="MobiDB-lite"/>
    </source>
</evidence>
<proteinExistence type="predicted"/>
<protein>
    <submittedName>
        <fullName evidence="3">Uncharacterized protein</fullName>
    </submittedName>
</protein>
<dbReference type="AlphaFoldDB" id="A0A427YJV3"/>
<comment type="caution">
    <text evidence="3">The sequence shown here is derived from an EMBL/GenBank/DDBJ whole genome shotgun (WGS) entry which is preliminary data.</text>
</comment>
<dbReference type="EMBL" id="RSCD01000008">
    <property type="protein sequence ID" value="RSH91351.1"/>
    <property type="molecule type" value="Genomic_DNA"/>
</dbReference>
<evidence type="ECO:0000313" key="3">
    <source>
        <dbReference type="EMBL" id="RSH91351.1"/>
    </source>
</evidence>
<evidence type="ECO:0000313" key="4">
    <source>
        <dbReference type="Proteomes" id="UP000279259"/>
    </source>
</evidence>
<evidence type="ECO:0000256" key="2">
    <source>
        <dbReference type="SAM" id="Phobius"/>
    </source>
</evidence>
<dbReference type="Proteomes" id="UP000279259">
    <property type="component" value="Unassembled WGS sequence"/>
</dbReference>
<keyword evidence="2" id="KW-1133">Transmembrane helix</keyword>
<feature type="region of interest" description="Disordered" evidence="1">
    <location>
        <begin position="1"/>
        <end position="34"/>
    </location>
</feature>
<feature type="transmembrane region" description="Helical" evidence="2">
    <location>
        <begin position="71"/>
        <end position="93"/>
    </location>
</feature>
<keyword evidence="2" id="KW-0812">Transmembrane</keyword>
<feature type="region of interest" description="Disordered" evidence="1">
    <location>
        <begin position="139"/>
        <end position="192"/>
    </location>
</feature>
<keyword evidence="2" id="KW-0472">Membrane</keyword>
<name>A0A427YJV3_9TREE</name>
<accession>A0A427YJV3</accession>
<feature type="compositionally biased region" description="Basic and acidic residues" evidence="1">
    <location>
        <begin position="148"/>
        <end position="192"/>
    </location>
</feature>
<keyword evidence="4" id="KW-1185">Reference proteome</keyword>
<dbReference type="OrthoDB" id="10636779at2759"/>
<feature type="compositionally biased region" description="Low complexity" evidence="1">
    <location>
        <begin position="13"/>
        <end position="30"/>
    </location>
</feature>